<dbReference type="EMBL" id="VAFM01000002">
    <property type="protein sequence ID" value="TKW60423.1"/>
    <property type="molecule type" value="Genomic_DNA"/>
</dbReference>
<gene>
    <name evidence="1" type="ORF">DI628_05785</name>
</gene>
<dbReference type="Proteomes" id="UP000320948">
    <property type="component" value="Unassembled WGS sequence"/>
</dbReference>
<sequence length="124" mass="14010">MRSVSFTAEDLYLDGTARLGHPNDYELNFRILMQEKRSEKPESLYKLALHHLHGYGCTRDTGLALSYFTLASNRGCGSSSYCLYRLYEKDLSLDIALQHLQKAASQGHRFAQQLLAVNRPLTAA</sequence>
<reference evidence="1 2" key="1">
    <citation type="journal article" date="2017" name="Nat. Commun.">
        <title>In situ click chemistry generation of cyclooxygenase-2 inhibitors.</title>
        <authorList>
            <person name="Bhardwaj A."/>
            <person name="Kaur J."/>
            <person name="Wuest M."/>
            <person name="Wuest F."/>
        </authorList>
    </citation>
    <scope>NUCLEOTIDE SEQUENCE [LARGE SCALE GENOMIC DNA]</scope>
    <source>
        <strain evidence="1">S2_018_000_R2_106</strain>
    </source>
</reference>
<name>A0A6N4R393_BLAVI</name>
<proteinExistence type="predicted"/>
<organism evidence="1 2">
    <name type="scientific">Blastochloris viridis</name>
    <name type="common">Rhodopseudomonas viridis</name>
    <dbReference type="NCBI Taxonomy" id="1079"/>
    <lineage>
        <taxon>Bacteria</taxon>
        <taxon>Pseudomonadati</taxon>
        <taxon>Pseudomonadota</taxon>
        <taxon>Alphaproteobacteria</taxon>
        <taxon>Hyphomicrobiales</taxon>
        <taxon>Blastochloridaceae</taxon>
        <taxon>Blastochloris</taxon>
    </lineage>
</organism>
<dbReference type="InterPro" id="IPR011990">
    <property type="entry name" value="TPR-like_helical_dom_sf"/>
</dbReference>
<accession>A0A6N4R393</accession>
<comment type="caution">
    <text evidence="1">The sequence shown here is derived from an EMBL/GenBank/DDBJ whole genome shotgun (WGS) entry which is preliminary data.</text>
</comment>
<dbReference type="SMART" id="SM00671">
    <property type="entry name" value="SEL1"/>
    <property type="match status" value="2"/>
</dbReference>
<dbReference type="InterPro" id="IPR006597">
    <property type="entry name" value="Sel1-like"/>
</dbReference>
<dbReference type="SUPFAM" id="SSF81901">
    <property type="entry name" value="HCP-like"/>
    <property type="match status" value="1"/>
</dbReference>
<dbReference type="AlphaFoldDB" id="A0A6N4R393"/>
<evidence type="ECO:0000313" key="1">
    <source>
        <dbReference type="EMBL" id="TKW60423.1"/>
    </source>
</evidence>
<dbReference type="Pfam" id="PF08238">
    <property type="entry name" value="Sel1"/>
    <property type="match status" value="2"/>
</dbReference>
<protein>
    <submittedName>
        <fullName evidence="1">Sel1 repeat family protein</fullName>
    </submittedName>
</protein>
<evidence type="ECO:0000313" key="2">
    <source>
        <dbReference type="Proteomes" id="UP000320948"/>
    </source>
</evidence>
<dbReference type="Gene3D" id="1.25.40.10">
    <property type="entry name" value="Tetratricopeptide repeat domain"/>
    <property type="match status" value="1"/>
</dbReference>